<organism evidence="2 3">
    <name type="scientific">Microdochium trichocladiopsis</name>
    <dbReference type="NCBI Taxonomy" id="1682393"/>
    <lineage>
        <taxon>Eukaryota</taxon>
        <taxon>Fungi</taxon>
        <taxon>Dikarya</taxon>
        <taxon>Ascomycota</taxon>
        <taxon>Pezizomycotina</taxon>
        <taxon>Sordariomycetes</taxon>
        <taxon>Xylariomycetidae</taxon>
        <taxon>Xylariales</taxon>
        <taxon>Microdochiaceae</taxon>
        <taxon>Microdochium</taxon>
    </lineage>
</organism>
<name>A0A9P8XY60_9PEZI</name>
<dbReference type="AlphaFoldDB" id="A0A9P8XY60"/>
<feature type="region of interest" description="Disordered" evidence="1">
    <location>
        <begin position="21"/>
        <end position="40"/>
    </location>
</feature>
<feature type="region of interest" description="Disordered" evidence="1">
    <location>
        <begin position="111"/>
        <end position="130"/>
    </location>
</feature>
<keyword evidence="3" id="KW-1185">Reference proteome</keyword>
<accession>A0A9P8XY60</accession>
<dbReference type="GeneID" id="70184633"/>
<evidence type="ECO:0000313" key="2">
    <source>
        <dbReference type="EMBL" id="KAH7024947.1"/>
    </source>
</evidence>
<dbReference type="EMBL" id="JAGTJQ010000009">
    <property type="protein sequence ID" value="KAH7024947.1"/>
    <property type="molecule type" value="Genomic_DNA"/>
</dbReference>
<protein>
    <submittedName>
        <fullName evidence="2">Uncharacterized protein</fullName>
    </submittedName>
</protein>
<evidence type="ECO:0000256" key="1">
    <source>
        <dbReference type="SAM" id="MobiDB-lite"/>
    </source>
</evidence>
<evidence type="ECO:0000313" key="3">
    <source>
        <dbReference type="Proteomes" id="UP000756346"/>
    </source>
</evidence>
<comment type="caution">
    <text evidence="2">The sequence shown here is derived from an EMBL/GenBank/DDBJ whole genome shotgun (WGS) entry which is preliminary data.</text>
</comment>
<dbReference type="OrthoDB" id="3932329at2759"/>
<sequence length="440" mass="50178">MSNHDHDIFCSICGDSFLVPHVPEPDEENDGVGTASSDEVEDREAAQWRSEAALLSDPANEFDLHELHYRAGKRKTLVPPPIELDVDDVEIRIEPATFVRRNVFRIHAAGGSPSETAEEEEVETNDHVGHDEHGRWLSTYRIAVHAACLRVAQDFIRAQKRSSVATAARVTSMRTLWKALRMRWETLDAMLMLSNGSMGAPAFSVLRKERVYQYPPFVEYPQRDPSCPSLFAGPEKMAACIVNMAVPRGREALDWDAWWTSFRARFDALPQELQDIITGLMASGGDMAFECNRLVSNESWSDMLVRGHVLPFIGALDRDALLKAEKTRISAGDGGDGNQPSLDWEKLVRWLTKESSWVTTVWTYKISGWSEFRFSVPDDLWSRKWRWELLQHMFVCDVLPRHKNWMIRETDLVAIPRYWDEAGRRVYPIERLSGEAASES</sequence>
<dbReference type="RefSeq" id="XP_046008495.1">
    <property type="nucleotide sequence ID" value="XM_046155087.1"/>
</dbReference>
<reference evidence="2" key="1">
    <citation type="journal article" date="2021" name="Nat. Commun.">
        <title>Genetic determinants of endophytism in the Arabidopsis root mycobiome.</title>
        <authorList>
            <person name="Mesny F."/>
            <person name="Miyauchi S."/>
            <person name="Thiergart T."/>
            <person name="Pickel B."/>
            <person name="Atanasova L."/>
            <person name="Karlsson M."/>
            <person name="Huettel B."/>
            <person name="Barry K.W."/>
            <person name="Haridas S."/>
            <person name="Chen C."/>
            <person name="Bauer D."/>
            <person name="Andreopoulos W."/>
            <person name="Pangilinan J."/>
            <person name="LaButti K."/>
            <person name="Riley R."/>
            <person name="Lipzen A."/>
            <person name="Clum A."/>
            <person name="Drula E."/>
            <person name="Henrissat B."/>
            <person name="Kohler A."/>
            <person name="Grigoriev I.V."/>
            <person name="Martin F.M."/>
            <person name="Hacquard S."/>
        </authorList>
    </citation>
    <scope>NUCLEOTIDE SEQUENCE</scope>
    <source>
        <strain evidence="2">MPI-CAGE-CH-0230</strain>
    </source>
</reference>
<gene>
    <name evidence="2" type="ORF">B0I36DRAFT_332282</name>
</gene>
<dbReference type="Proteomes" id="UP000756346">
    <property type="component" value="Unassembled WGS sequence"/>
</dbReference>
<proteinExistence type="predicted"/>